<dbReference type="EMBL" id="CP015578">
    <property type="protein sequence ID" value="ARQ98119.1"/>
    <property type="molecule type" value="Genomic_DNA"/>
</dbReference>
<dbReference type="RefSeq" id="WP_415270422.1">
    <property type="nucleotide sequence ID" value="NZ_CP015578.1"/>
</dbReference>
<dbReference type="AlphaFoldDB" id="A0A1X9SPF0"/>
<sequence length="146" mass="16204">MKKYIFALALALPLFAQERLIHVYKSPSCGCCGLWESYMEKNGYKISSHASDDFIKIKEKLNIKDEYQSCHTGVIDGYAIEGHVPSSVVDWLLENKPNGVIGISAPGMPMGSPGMEQGIEEIYSVILMKNDGSSEIFGYYKGDKKI</sequence>
<protein>
    <recommendedName>
        <fullName evidence="3">DUF411 domain protein</fullName>
    </recommendedName>
</protein>
<dbReference type="KEGG" id="clx:CLAN_1396"/>
<name>A0A1X9SPF0_9BACT</name>
<organism evidence="1 2">
    <name type="scientific">Campylobacter lanienae NCTC 13004</name>
    <dbReference type="NCBI Taxonomy" id="1031753"/>
    <lineage>
        <taxon>Bacteria</taxon>
        <taxon>Pseudomonadati</taxon>
        <taxon>Campylobacterota</taxon>
        <taxon>Epsilonproteobacteria</taxon>
        <taxon>Campylobacterales</taxon>
        <taxon>Campylobacteraceae</taxon>
        <taxon>Campylobacter</taxon>
    </lineage>
</organism>
<dbReference type="Proteomes" id="UP000202031">
    <property type="component" value="Chromosome"/>
</dbReference>
<reference evidence="2" key="1">
    <citation type="journal article" date="2017" name="Genome Biol. Evol.">
        <title>Comparative Genomic Analysis Identifies a Campylobacter Clade Deficient in Selenium Metabolism.</title>
        <authorList>
            <person name="Miller W.G."/>
            <person name="Yee E."/>
            <person name="Lopes B.S."/>
            <person name="Chapman M.H."/>
            <person name="Huynh S."/>
            <person name="Bono J.L."/>
            <person name="Parker C.T."/>
            <person name="Strachan N.J.C."/>
            <person name="Forbes K.J."/>
        </authorList>
    </citation>
    <scope>NUCLEOTIDE SEQUENCE [LARGE SCALE GENOMIC DNA]</scope>
    <source>
        <strain evidence="2">NCTC 13004</strain>
    </source>
</reference>
<dbReference type="Pfam" id="PF04214">
    <property type="entry name" value="DUF411"/>
    <property type="match status" value="1"/>
</dbReference>
<evidence type="ECO:0008006" key="3">
    <source>
        <dbReference type="Google" id="ProtNLM"/>
    </source>
</evidence>
<dbReference type="GeneID" id="46921864"/>
<evidence type="ECO:0000313" key="1">
    <source>
        <dbReference type="EMBL" id="ARQ98119.1"/>
    </source>
</evidence>
<evidence type="ECO:0000313" key="2">
    <source>
        <dbReference type="Proteomes" id="UP000202031"/>
    </source>
</evidence>
<dbReference type="InterPro" id="IPR007332">
    <property type="entry name" value="DUF411"/>
</dbReference>
<proteinExistence type="predicted"/>
<gene>
    <name evidence="1" type="ORF">CLAN_1396</name>
</gene>
<accession>A0A1X9SPF0</accession>